<dbReference type="EMBL" id="CAJOBC010003929">
    <property type="protein sequence ID" value="CAF3806943.1"/>
    <property type="molecule type" value="Genomic_DNA"/>
</dbReference>
<gene>
    <name evidence="1" type="ORF">GPM918_LOCUS15546</name>
    <name evidence="2" type="ORF">SRO942_LOCUS15548</name>
</gene>
<proteinExistence type="predicted"/>
<dbReference type="Proteomes" id="UP000681722">
    <property type="component" value="Unassembled WGS sequence"/>
</dbReference>
<name>A0A814JEH0_9BILA</name>
<evidence type="ECO:0000313" key="3">
    <source>
        <dbReference type="Proteomes" id="UP000663829"/>
    </source>
</evidence>
<protein>
    <submittedName>
        <fullName evidence="1">Uncharacterized protein</fullName>
    </submittedName>
</protein>
<reference evidence="1" key="1">
    <citation type="submission" date="2021-02" db="EMBL/GenBank/DDBJ databases">
        <authorList>
            <person name="Nowell W R."/>
        </authorList>
    </citation>
    <scope>NUCLEOTIDE SEQUENCE</scope>
</reference>
<keyword evidence="3" id="KW-1185">Reference proteome</keyword>
<dbReference type="EMBL" id="CAJNOQ010003928">
    <property type="protein sequence ID" value="CAF1036348.1"/>
    <property type="molecule type" value="Genomic_DNA"/>
</dbReference>
<dbReference type="AlphaFoldDB" id="A0A814JEH0"/>
<accession>A0A814JEH0</accession>
<evidence type="ECO:0000313" key="2">
    <source>
        <dbReference type="EMBL" id="CAF3806943.1"/>
    </source>
</evidence>
<organism evidence="1 3">
    <name type="scientific">Didymodactylos carnosus</name>
    <dbReference type="NCBI Taxonomy" id="1234261"/>
    <lineage>
        <taxon>Eukaryota</taxon>
        <taxon>Metazoa</taxon>
        <taxon>Spiralia</taxon>
        <taxon>Gnathifera</taxon>
        <taxon>Rotifera</taxon>
        <taxon>Eurotatoria</taxon>
        <taxon>Bdelloidea</taxon>
        <taxon>Philodinida</taxon>
        <taxon>Philodinidae</taxon>
        <taxon>Didymodactylos</taxon>
    </lineage>
</organism>
<sequence length="140" mass="16338">MSQRRGSLLPAYPSHKFDTRSTLLLLANVNTIDCDLMEVLSYSGDSNHGNLQYCPFTFNINSNHEFLPSYLLNFYQKVYLDTSHRWKIPLSLIDYNLIRLHKCMDRYNKQVGEAALAFINELPLSLEFYLQIDGNTVYYL</sequence>
<evidence type="ECO:0000313" key="1">
    <source>
        <dbReference type="EMBL" id="CAF1036348.1"/>
    </source>
</evidence>
<dbReference type="Proteomes" id="UP000663829">
    <property type="component" value="Unassembled WGS sequence"/>
</dbReference>
<comment type="caution">
    <text evidence="1">The sequence shown here is derived from an EMBL/GenBank/DDBJ whole genome shotgun (WGS) entry which is preliminary data.</text>
</comment>